<proteinExistence type="predicted"/>
<evidence type="ECO:0000256" key="1">
    <source>
        <dbReference type="SAM" id="MobiDB-lite"/>
    </source>
</evidence>
<evidence type="ECO:0000313" key="2">
    <source>
        <dbReference type="EMBL" id="GID73064.1"/>
    </source>
</evidence>
<name>A0ABQ3XZB9_9ACTN</name>
<reference evidence="2 3" key="1">
    <citation type="submission" date="2021-01" db="EMBL/GenBank/DDBJ databases">
        <title>Whole genome shotgun sequence of Actinoplanes deccanensis NBRC 13994.</title>
        <authorList>
            <person name="Komaki H."/>
            <person name="Tamura T."/>
        </authorList>
    </citation>
    <scope>NUCLEOTIDE SEQUENCE [LARGE SCALE GENOMIC DNA]</scope>
    <source>
        <strain evidence="2 3">NBRC 13994</strain>
    </source>
</reference>
<dbReference type="SUPFAM" id="SSF52141">
    <property type="entry name" value="Uracil-DNA glycosylase-like"/>
    <property type="match status" value="1"/>
</dbReference>
<evidence type="ECO:0008006" key="4">
    <source>
        <dbReference type="Google" id="ProtNLM"/>
    </source>
</evidence>
<evidence type="ECO:0000313" key="3">
    <source>
        <dbReference type="Proteomes" id="UP000609879"/>
    </source>
</evidence>
<accession>A0ABQ3XZB9</accession>
<dbReference type="Proteomes" id="UP000609879">
    <property type="component" value="Unassembled WGS sequence"/>
</dbReference>
<gene>
    <name evidence="2" type="ORF">Ade02nite_17050</name>
</gene>
<dbReference type="Gene3D" id="3.40.470.10">
    <property type="entry name" value="Uracil-DNA glycosylase-like domain"/>
    <property type="match status" value="1"/>
</dbReference>
<dbReference type="InterPro" id="IPR036895">
    <property type="entry name" value="Uracil-DNA_glycosylase-like_sf"/>
</dbReference>
<feature type="compositionally biased region" description="Low complexity" evidence="1">
    <location>
        <begin position="1"/>
        <end position="16"/>
    </location>
</feature>
<feature type="region of interest" description="Disordered" evidence="1">
    <location>
        <begin position="1"/>
        <end position="33"/>
    </location>
</feature>
<sequence>MWKSSTSRSAVTSSKTPTAPAGSARTSRRAAPGIQAADITPWNAYPRYINRKPDAAELDAGVQPLVQLLDILTELKVILLQGGDAQSVWRRLTRRHAGFVLERRLVVIETYHPSRQALWSPDPDVRRRPRENRTMAYRRVADIVHG</sequence>
<comment type="caution">
    <text evidence="2">The sequence shown here is derived from an EMBL/GenBank/DDBJ whole genome shotgun (WGS) entry which is preliminary data.</text>
</comment>
<keyword evidence="3" id="KW-1185">Reference proteome</keyword>
<organism evidence="2 3">
    <name type="scientific">Paractinoplanes deccanensis</name>
    <dbReference type="NCBI Taxonomy" id="113561"/>
    <lineage>
        <taxon>Bacteria</taxon>
        <taxon>Bacillati</taxon>
        <taxon>Actinomycetota</taxon>
        <taxon>Actinomycetes</taxon>
        <taxon>Micromonosporales</taxon>
        <taxon>Micromonosporaceae</taxon>
        <taxon>Paractinoplanes</taxon>
    </lineage>
</organism>
<protein>
    <recommendedName>
        <fullName evidence="4">Uracil-DNA glycosylase-like domain-containing protein</fullName>
    </recommendedName>
</protein>
<dbReference type="EMBL" id="BOMI01000028">
    <property type="protein sequence ID" value="GID73064.1"/>
    <property type="molecule type" value="Genomic_DNA"/>
</dbReference>